<reference evidence="2" key="1">
    <citation type="journal article" date="2014" name="Nat. Commun.">
        <title>Genomic adaptations of the halophilic Dead Sea filamentous fungus Eurotium rubrum.</title>
        <authorList>
            <person name="Kis-Papo T."/>
            <person name="Weig A.R."/>
            <person name="Riley R."/>
            <person name="Persoh D."/>
            <person name="Salamov A."/>
            <person name="Sun H."/>
            <person name="Lipzen A."/>
            <person name="Wasser S.P."/>
            <person name="Rambold G."/>
            <person name="Grigoriev I.V."/>
            <person name="Nevo E."/>
        </authorList>
    </citation>
    <scope>NUCLEOTIDE SEQUENCE [LARGE SCALE GENOMIC DNA]</scope>
    <source>
        <strain evidence="2">CBS 135680</strain>
    </source>
</reference>
<dbReference type="EMBL" id="KK088411">
    <property type="protein sequence ID" value="EYE99663.1"/>
    <property type="molecule type" value="Genomic_DNA"/>
</dbReference>
<proteinExistence type="predicted"/>
<evidence type="ECO:0000313" key="2">
    <source>
        <dbReference type="Proteomes" id="UP000019804"/>
    </source>
</evidence>
<keyword evidence="2" id="KW-1185">Reference proteome</keyword>
<name>A0A017SRS8_ASPRC</name>
<dbReference type="GeneID" id="63695000"/>
<dbReference type="AlphaFoldDB" id="A0A017SRS8"/>
<dbReference type="STRING" id="1388766.A0A017SRS8"/>
<evidence type="ECO:0000313" key="1">
    <source>
        <dbReference type="EMBL" id="EYE99663.1"/>
    </source>
</evidence>
<sequence>MEDHSLTMYGQPALGSALEVCEDLELFEKLDTAGKETMDMDELAALLDWHILDATMSKGCWWHKVIATSRNPSSTPDLVVEIEGNGGKWVHLDVDSAQCGYALLTTPGAPSTRLSRPASRRRFAPKWRRSLTKVLTKEIAPFNIRTLTVILGTFNTNMPDSVALGETPLPDDYKGTVTEQVQGLLSNGKTIPNCDKDKAMKALGANLGLT</sequence>
<protein>
    <submittedName>
        <fullName evidence="1">Uncharacterized protein</fullName>
    </submittedName>
</protein>
<dbReference type="RefSeq" id="XP_040643351.1">
    <property type="nucleotide sequence ID" value="XM_040779876.1"/>
</dbReference>
<dbReference type="Proteomes" id="UP000019804">
    <property type="component" value="Unassembled WGS sequence"/>
</dbReference>
<accession>A0A017SRS8</accession>
<dbReference type="OrthoDB" id="1274115at2759"/>
<organism evidence="1 2">
    <name type="scientific">Aspergillus ruber (strain CBS 135680)</name>
    <dbReference type="NCBI Taxonomy" id="1388766"/>
    <lineage>
        <taxon>Eukaryota</taxon>
        <taxon>Fungi</taxon>
        <taxon>Dikarya</taxon>
        <taxon>Ascomycota</taxon>
        <taxon>Pezizomycotina</taxon>
        <taxon>Eurotiomycetes</taxon>
        <taxon>Eurotiomycetidae</taxon>
        <taxon>Eurotiales</taxon>
        <taxon>Aspergillaceae</taxon>
        <taxon>Aspergillus</taxon>
        <taxon>Aspergillus subgen. Aspergillus</taxon>
    </lineage>
</organism>
<dbReference type="HOGENOM" id="CLU_1309873_0_0_1"/>
<gene>
    <name evidence="1" type="ORF">EURHEDRAFT_398832</name>
</gene>